<name>A0A0R2LPG8_9LACO</name>
<dbReference type="InterPro" id="IPR005888">
    <property type="entry name" value="dTDP_Gluc_deHydtase"/>
</dbReference>
<dbReference type="PANTHER" id="PTHR43000">
    <property type="entry name" value="DTDP-D-GLUCOSE 4,6-DEHYDRATASE-RELATED"/>
    <property type="match status" value="1"/>
</dbReference>
<evidence type="ECO:0000256" key="4">
    <source>
        <dbReference type="ARBA" id="ARBA00011990"/>
    </source>
</evidence>
<dbReference type="PATRIC" id="fig|449659.4.peg.420"/>
<dbReference type="CDD" id="cd05246">
    <property type="entry name" value="dTDP_GD_SDR_e"/>
    <property type="match status" value="1"/>
</dbReference>
<dbReference type="Gene3D" id="3.40.50.720">
    <property type="entry name" value="NAD(P)-binding Rossmann-like Domain"/>
    <property type="match status" value="1"/>
</dbReference>
<dbReference type="InterPro" id="IPR036291">
    <property type="entry name" value="NAD(P)-bd_dom_sf"/>
</dbReference>
<comment type="catalytic activity">
    <reaction evidence="1 8">
        <text>dTDP-alpha-D-glucose = dTDP-4-dehydro-6-deoxy-alpha-D-glucose + H2O</text>
        <dbReference type="Rhea" id="RHEA:17221"/>
        <dbReference type="ChEBI" id="CHEBI:15377"/>
        <dbReference type="ChEBI" id="CHEBI:57477"/>
        <dbReference type="ChEBI" id="CHEBI:57649"/>
        <dbReference type="EC" id="4.2.1.46"/>
    </reaction>
</comment>
<keyword evidence="7 8" id="KW-0456">Lyase</keyword>
<dbReference type="RefSeq" id="WP_017867099.1">
    <property type="nucleotide sequence ID" value="NZ_BJYB01000027.1"/>
</dbReference>
<evidence type="ECO:0000256" key="1">
    <source>
        <dbReference type="ARBA" id="ARBA00001539"/>
    </source>
</evidence>
<comment type="similarity">
    <text evidence="3 8">Belongs to the NAD(P)-dependent epimerase/dehydratase family. dTDP-glucose dehydratase subfamily.</text>
</comment>
<proteinExistence type="inferred from homology"/>
<dbReference type="Pfam" id="PF16363">
    <property type="entry name" value="GDP_Man_Dehyd"/>
    <property type="match status" value="1"/>
</dbReference>
<dbReference type="STRING" id="449659.IV66_GL000419"/>
<dbReference type="EMBL" id="JQCN01000010">
    <property type="protein sequence ID" value="KRO01346.1"/>
    <property type="molecule type" value="Genomic_DNA"/>
</dbReference>
<dbReference type="FunFam" id="3.40.50.720:FF:000304">
    <property type="entry name" value="UDP-glucose 4,6-dehydratase"/>
    <property type="match status" value="1"/>
</dbReference>
<evidence type="ECO:0000313" key="11">
    <source>
        <dbReference type="Proteomes" id="UP000051886"/>
    </source>
</evidence>
<evidence type="ECO:0000256" key="5">
    <source>
        <dbReference type="ARBA" id="ARBA00016977"/>
    </source>
</evidence>
<feature type="domain" description="NAD(P)-binding" evidence="9">
    <location>
        <begin position="5"/>
        <end position="306"/>
    </location>
</feature>
<evidence type="ECO:0000256" key="3">
    <source>
        <dbReference type="ARBA" id="ARBA00008178"/>
    </source>
</evidence>
<comment type="caution">
    <text evidence="10">The sequence shown here is derived from an EMBL/GenBank/DDBJ whole genome shotgun (WGS) entry which is preliminary data.</text>
</comment>
<dbReference type="OrthoDB" id="9811743at2"/>
<protein>
    <recommendedName>
        <fullName evidence="5 8">dTDP-glucose 4,6-dehydratase</fullName>
        <ecNumber evidence="4 8">4.2.1.46</ecNumber>
    </recommendedName>
</protein>
<dbReference type="GO" id="GO:0009225">
    <property type="term" value="P:nucleotide-sugar metabolic process"/>
    <property type="evidence" value="ECO:0007669"/>
    <property type="project" value="InterPro"/>
</dbReference>
<gene>
    <name evidence="10" type="ORF">IV66_GL000419</name>
</gene>
<evidence type="ECO:0000256" key="6">
    <source>
        <dbReference type="ARBA" id="ARBA00023027"/>
    </source>
</evidence>
<evidence type="ECO:0000256" key="7">
    <source>
        <dbReference type="ARBA" id="ARBA00023239"/>
    </source>
</evidence>
<dbReference type="SUPFAM" id="SSF51735">
    <property type="entry name" value="NAD(P)-binding Rossmann-fold domains"/>
    <property type="match status" value="1"/>
</dbReference>
<evidence type="ECO:0000313" key="10">
    <source>
        <dbReference type="EMBL" id="KRO01346.1"/>
    </source>
</evidence>
<sequence length="326" mass="36852">MQKYLITGGAGFIGSNFIHYLLEKYSACQIVNLDLLTYAGNLENLADIKADSRYHFVQGDINDQELVERLIKTYGCEILVNFAAESHVDRSITGPDVFFQTNTQGTLSLLKAAKNQNIQKFLQISTDEVYGSLGQQGYFSENSPLEPSSPYSASKAAADMFVLAYAKTFGLNANITRSSNNYGPYQHPEKLIPLMITKGMQGKKLPIYGTGENIRDWLYVKDNCRAFDTVIHKGQPGEIYNVGAHSEHSNNEIVHLIVDQLGLSTDRIEYVADRLGHDQRYALDNSKIKMELGWQPQAGFQTCLTQTINWYLNHEPWWRKDKFENS</sequence>
<dbReference type="EC" id="4.2.1.46" evidence="4 8"/>
<organism evidence="10 11">
    <name type="scientific">Ligilactobacillus pobuzihii</name>
    <dbReference type="NCBI Taxonomy" id="449659"/>
    <lineage>
        <taxon>Bacteria</taxon>
        <taxon>Bacillati</taxon>
        <taxon>Bacillota</taxon>
        <taxon>Bacilli</taxon>
        <taxon>Lactobacillales</taxon>
        <taxon>Lactobacillaceae</taxon>
        <taxon>Ligilactobacillus</taxon>
    </lineage>
</organism>
<dbReference type="GO" id="GO:0008460">
    <property type="term" value="F:dTDP-glucose 4,6-dehydratase activity"/>
    <property type="evidence" value="ECO:0007669"/>
    <property type="project" value="UniProtKB-EC"/>
</dbReference>
<accession>A0A0R2LPG8</accession>
<reference evidence="10 11" key="1">
    <citation type="journal article" date="2015" name="Genome Announc.">
        <title>Expanding the biotechnology potential of lactobacilli through comparative genomics of 213 strains and associated genera.</title>
        <authorList>
            <person name="Sun Z."/>
            <person name="Harris H.M."/>
            <person name="McCann A."/>
            <person name="Guo C."/>
            <person name="Argimon S."/>
            <person name="Zhang W."/>
            <person name="Yang X."/>
            <person name="Jeffery I.B."/>
            <person name="Cooney J.C."/>
            <person name="Kagawa T.F."/>
            <person name="Liu W."/>
            <person name="Song Y."/>
            <person name="Salvetti E."/>
            <person name="Wrobel A."/>
            <person name="Rasinkangas P."/>
            <person name="Parkhill J."/>
            <person name="Rea M.C."/>
            <person name="O'Sullivan O."/>
            <person name="Ritari J."/>
            <person name="Douillard F.P."/>
            <person name="Paul Ross R."/>
            <person name="Yang R."/>
            <person name="Briner A.E."/>
            <person name="Felis G.E."/>
            <person name="de Vos W.M."/>
            <person name="Barrangou R."/>
            <person name="Klaenhammer T.R."/>
            <person name="Caufield P.W."/>
            <person name="Cui Y."/>
            <person name="Zhang H."/>
            <person name="O'Toole P.W."/>
        </authorList>
    </citation>
    <scope>NUCLEOTIDE SEQUENCE [LARGE SCALE GENOMIC DNA]</scope>
    <source>
        <strain evidence="10 11">NBRC 103219</strain>
    </source>
</reference>
<dbReference type="NCBIfam" id="TIGR01181">
    <property type="entry name" value="dTDP_gluc_dehyt"/>
    <property type="match status" value="1"/>
</dbReference>
<keyword evidence="11" id="KW-1185">Reference proteome</keyword>
<dbReference type="Proteomes" id="UP000051886">
    <property type="component" value="Unassembled WGS sequence"/>
</dbReference>
<dbReference type="InterPro" id="IPR016040">
    <property type="entry name" value="NAD(P)-bd_dom"/>
</dbReference>
<evidence type="ECO:0000256" key="2">
    <source>
        <dbReference type="ARBA" id="ARBA00001911"/>
    </source>
</evidence>
<evidence type="ECO:0000256" key="8">
    <source>
        <dbReference type="RuleBase" id="RU004473"/>
    </source>
</evidence>
<comment type="cofactor">
    <cofactor evidence="2 8">
        <name>NAD(+)</name>
        <dbReference type="ChEBI" id="CHEBI:57540"/>
    </cofactor>
</comment>
<keyword evidence="6" id="KW-0520">NAD</keyword>
<evidence type="ECO:0000259" key="9">
    <source>
        <dbReference type="Pfam" id="PF16363"/>
    </source>
</evidence>
<dbReference type="Gene3D" id="3.90.25.10">
    <property type="entry name" value="UDP-galactose 4-epimerase, domain 1"/>
    <property type="match status" value="1"/>
</dbReference>
<dbReference type="AlphaFoldDB" id="A0A0R2LPG8"/>